<name>A0A0N5AWN0_9BILA</name>
<dbReference type="PROSITE" id="PS01187">
    <property type="entry name" value="EGF_CA"/>
    <property type="match status" value="1"/>
</dbReference>
<feature type="disulfide bond" evidence="5">
    <location>
        <begin position="210"/>
        <end position="219"/>
    </location>
</feature>
<dbReference type="PANTHER" id="PTHR24039">
    <property type="entry name" value="FIBRILLIN-RELATED"/>
    <property type="match status" value="1"/>
</dbReference>
<dbReference type="SMART" id="SM00179">
    <property type="entry name" value="EGF_CA"/>
    <property type="match status" value="2"/>
</dbReference>
<feature type="domain" description="EGF-like" evidence="7">
    <location>
        <begin position="183"/>
        <end position="220"/>
    </location>
</feature>
<evidence type="ECO:0000256" key="5">
    <source>
        <dbReference type="PROSITE-ProRule" id="PRU00076"/>
    </source>
</evidence>
<dbReference type="Proteomes" id="UP000046393">
    <property type="component" value="Unplaced"/>
</dbReference>
<keyword evidence="1 5" id="KW-0245">EGF-like domain</keyword>
<evidence type="ECO:0000313" key="8">
    <source>
        <dbReference type="Proteomes" id="UP000046393"/>
    </source>
</evidence>
<accession>A0A0N5AWN0</accession>
<evidence type="ECO:0000313" key="9">
    <source>
        <dbReference type="WBParaSite" id="SMUV_0000933501-mRNA-1"/>
    </source>
</evidence>
<evidence type="ECO:0000256" key="3">
    <source>
        <dbReference type="ARBA" id="ARBA00022737"/>
    </source>
</evidence>
<dbReference type="InterPro" id="IPR001881">
    <property type="entry name" value="EGF-like_Ca-bd_dom"/>
</dbReference>
<proteinExistence type="predicted"/>
<dbReference type="InterPro" id="IPR000742">
    <property type="entry name" value="EGF"/>
</dbReference>
<dbReference type="SUPFAM" id="SSF57196">
    <property type="entry name" value="EGF/Laminin"/>
    <property type="match status" value="1"/>
</dbReference>
<evidence type="ECO:0000256" key="1">
    <source>
        <dbReference type="ARBA" id="ARBA00022536"/>
    </source>
</evidence>
<dbReference type="Pfam" id="PF07645">
    <property type="entry name" value="EGF_CA"/>
    <property type="match status" value="2"/>
</dbReference>
<dbReference type="InterPro" id="IPR018097">
    <property type="entry name" value="EGF_Ca-bd_CS"/>
</dbReference>
<dbReference type="STRING" id="451379.A0A0N5AWN0"/>
<reference evidence="9" key="1">
    <citation type="submission" date="2017-02" db="UniProtKB">
        <authorList>
            <consortium name="WormBaseParasite"/>
        </authorList>
    </citation>
    <scope>IDENTIFICATION</scope>
</reference>
<evidence type="ECO:0000256" key="4">
    <source>
        <dbReference type="ARBA" id="ARBA00023157"/>
    </source>
</evidence>
<feature type="domain" description="EGF-like" evidence="7">
    <location>
        <begin position="457"/>
        <end position="494"/>
    </location>
</feature>
<dbReference type="Pfam" id="PF00008">
    <property type="entry name" value="EGF"/>
    <property type="match status" value="1"/>
</dbReference>
<protein>
    <submittedName>
        <fullName evidence="9">EGF-like domain-containing protein</fullName>
    </submittedName>
</protein>
<dbReference type="PROSITE" id="PS50026">
    <property type="entry name" value="EGF_3"/>
    <property type="match status" value="2"/>
</dbReference>
<keyword evidence="4 5" id="KW-1015">Disulfide bond</keyword>
<sequence length="498" mass="55016">MDGSEIATSSESPTTSVTTDQTSNDSDSSTLTSTTVTRKLSSTDMSKFSESDQSVTVPSEAPESTKIASATLTADTASSKTVESTTMSIAVTAESEMSTETNGTEFANVTVDQSTTLDSPTVKGCVLDASNDCVVEGTTDECVPCDYSRCTLPNEECVNNSNCTASCQCANGYYRSTYTGQCIDLCRNNNCKNGGTCIPNAKNLGYTCRCPEAYDGELCDKVHNFCEEVAPRKCPVEHYTCQLLEGDYTCECIDGYTRITKDGVDHCVKRDQTLKCSLSFKGMEFSDAFNDFNSAEFYTISMNIKDTVKTLWPTELLNITFINFQNGSLIANFDVELLLPKNQKLDENEKKFRNYLLRCGENRNCFNQPDLVEILKLEVQDNRCEQVVCPETTECFASADLIKCVCKSGFSSSETIKKEFNRVVEVCEDVNECSSNSSTCLVNDEVCVNEIGSYKCLKNPCLENPCPGYSTCENVNFKEFKCKCSWIYSYPDCGFRKC</sequence>
<evidence type="ECO:0000256" key="6">
    <source>
        <dbReference type="SAM" id="MobiDB-lite"/>
    </source>
</evidence>
<dbReference type="PANTHER" id="PTHR24039:SF52">
    <property type="entry name" value="EGF-LIKE DOMAIN-CONTAINING PROTEIN"/>
    <property type="match status" value="1"/>
</dbReference>
<feature type="compositionally biased region" description="Low complexity" evidence="6">
    <location>
        <begin position="8"/>
        <end position="43"/>
    </location>
</feature>
<comment type="caution">
    <text evidence="5">Lacks conserved residue(s) required for the propagation of feature annotation.</text>
</comment>
<dbReference type="SMART" id="SM00181">
    <property type="entry name" value="EGF"/>
    <property type="match status" value="5"/>
</dbReference>
<dbReference type="Gene3D" id="2.10.25.10">
    <property type="entry name" value="Laminin"/>
    <property type="match status" value="3"/>
</dbReference>
<dbReference type="InterPro" id="IPR049883">
    <property type="entry name" value="NOTCH1_EGF-like"/>
</dbReference>
<organism evidence="8 9">
    <name type="scientific">Syphacia muris</name>
    <dbReference type="NCBI Taxonomy" id="451379"/>
    <lineage>
        <taxon>Eukaryota</taxon>
        <taxon>Metazoa</taxon>
        <taxon>Ecdysozoa</taxon>
        <taxon>Nematoda</taxon>
        <taxon>Chromadorea</taxon>
        <taxon>Rhabditida</taxon>
        <taxon>Spirurina</taxon>
        <taxon>Oxyuridomorpha</taxon>
        <taxon>Oxyuroidea</taxon>
        <taxon>Oxyuridae</taxon>
        <taxon>Syphacia</taxon>
    </lineage>
</organism>
<dbReference type="PROSITE" id="PS00022">
    <property type="entry name" value="EGF_1"/>
    <property type="match status" value="1"/>
</dbReference>
<feature type="disulfide bond" evidence="5">
    <location>
        <begin position="191"/>
        <end position="208"/>
    </location>
</feature>
<feature type="region of interest" description="Disordered" evidence="6">
    <location>
        <begin position="1"/>
        <end position="66"/>
    </location>
</feature>
<evidence type="ECO:0000256" key="2">
    <source>
        <dbReference type="ARBA" id="ARBA00022729"/>
    </source>
</evidence>
<dbReference type="GO" id="GO:0005509">
    <property type="term" value="F:calcium ion binding"/>
    <property type="evidence" value="ECO:0007669"/>
    <property type="project" value="InterPro"/>
</dbReference>
<feature type="disulfide bond" evidence="5">
    <location>
        <begin position="484"/>
        <end position="493"/>
    </location>
</feature>
<keyword evidence="8" id="KW-1185">Reference proteome</keyword>
<keyword evidence="3" id="KW-0677">Repeat</keyword>
<dbReference type="WBParaSite" id="SMUV_0000933501-mRNA-1">
    <property type="protein sequence ID" value="SMUV_0000933501-mRNA-1"/>
    <property type="gene ID" value="SMUV_0000933501"/>
</dbReference>
<dbReference type="AlphaFoldDB" id="A0A0N5AWN0"/>
<keyword evidence="2" id="KW-0732">Signal</keyword>
<evidence type="ECO:0000259" key="7">
    <source>
        <dbReference type="PROSITE" id="PS50026"/>
    </source>
</evidence>
<feature type="compositionally biased region" description="Polar residues" evidence="6">
    <location>
        <begin position="44"/>
        <end position="57"/>
    </location>
</feature>